<dbReference type="RefSeq" id="WP_367954657.1">
    <property type="nucleotide sequence ID" value="NZ_JBDPGJ010000003.1"/>
</dbReference>
<name>A0ABV3SMH9_9HYPH</name>
<keyword evidence="2" id="KW-1185">Reference proteome</keyword>
<protein>
    <submittedName>
        <fullName evidence="1">Uncharacterized protein</fullName>
    </submittedName>
</protein>
<evidence type="ECO:0000313" key="2">
    <source>
        <dbReference type="Proteomes" id="UP001556692"/>
    </source>
</evidence>
<sequence length="116" mass="12768">MKNLVFDPADEKPHSAKVESLAGYGIAPEDIAVVLSIEEEDMRTTYAEELKAGHIKANARVAENLFRKATGEGREAVTAAIFWLKTRARWKETSVHELGAHEAPTTFTIRIGDSGM</sequence>
<dbReference type="EMBL" id="JBDPGJ010000003">
    <property type="protein sequence ID" value="MEX0406775.1"/>
    <property type="molecule type" value="Genomic_DNA"/>
</dbReference>
<proteinExistence type="predicted"/>
<organism evidence="1 2">
    <name type="scientific">Aquibium pacificus</name>
    <dbReference type="NCBI Taxonomy" id="3153579"/>
    <lineage>
        <taxon>Bacteria</taxon>
        <taxon>Pseudomonadati</taxon>
        <taxon>Pseudomonadota</taxon>
        <taxon>Alphaproteobacteria</taxon>
        <taxon>Hyphomicrobiales</taxon>
        <taxon>Phyllobacteriaceae</taxon>
        <taxon>Aquibium</taxon>
    </lineage>
</organism>
<accession>A0ABV3SMH9</accession>
<comment type="caution">
    <text evidence="1">The sequence shown here is derived from an EMBL/GenBank/DDBJ whole genome shotgun (WGS) entry which is preliminary data.</text>
</comment>
<reference evidence="1 2" key="1">
    <citation type="submission" date="2024-05" db="EMBL/GenBank/DDBJ databases">
        <authorList>
            <person name="Jiang F."/>
        </authorList>
    </citation>
    <scope>NUCLEOTIDE SEQUENCE [LARGE SCALE GENOMIC DNA]</scope>
    <source>
        <strain evidence="1 2">LZ166</strain>
    </source>
</reference>
<gene>
    <name evidence="1" type="ORF">ABGN05_13980</name>
</gene>
<evidence type="ECO:0000313" key="1">
    <source>
        <dbReference type="EMBL" id="MEX0406775.1"/>
    </source>
</evidence>
<dbReference type="Proteomes" id="UP001556692">
    <property type="component" value="Unassembled WGS sequence"/>
</dbReference>